<evidence type="ECO:0000256" key="3">
    <source>
        <dbReference type="ARBA" id="ARBA00022898"/>
    </source>
</evidence>
<keyword evidence="1 4" id="KW-0662">Pyridine nucleotide biosynthesis</keyword>
<comment type="caution">
    <text evidence="7">The sequence shown here is derived from an EMBL/GenBank/DDBJ whole genome shotgun (WGS) entry which is preliminary data.</text>
</comment>
<keyword evidence="2 4" id="KW-0378">Hydrolase</keyword>
<dbReference type="PANTHER" id="PTHR14084:SF0">
    <property type="entry name" value="KYNURENINASE"/>
    <property type="match status" value="1"/>
</dbReference>
<dbReference type="Gene3D" id="3.90.1150.10">
    <property type="entry name" value="Aspartate Aminotransferase, domain 1"/>
    <property type="match status" value="1"/>
</dbReference>
<gene>
    <name evidence="4 7" type="primary">kynU</name>
    <name evidence="7" type="ORF">GCM10022383_12290</name>
</gene>
<feature type="binding site" evidence="4">
    <location>
        <position position="103"/>
    </location>
    <ligand>
        <name>pyridoxal 5'-phosphate</name>
        <dbReference type="ChEBI" id="CHEBI:597326"/>
    </ligand>
</feature>
<keyword evidence="3 4" id="KW-0663">Pyridoxal phosphate</keyword>
<feature type="binding site" evidence="4">
    <location>
        <position position="287"/>
    </location>
    <ligand>
        <name>pyridoxal 5'-phosphate</name>
        <dbReference type="ChEBI" id="CHEBI:597326"/>
    </ligand>
</feature>
<evidence type="ECO:0000256" key="2">
    <source>
        <dbReference type="ARBA" id="ARBA00022801"/>
    </source>
</evidence>
<evidence type="ECO:0000256" key="4">
    <source>
        <dbReference type="HAMAP-Rule" id="MF_01970"/>
    </source>
</evidence>
<protein>
    <recommendedName>
        <fullName evidence="4 5">Kynureninase</fullName>
        <ecNumber evidence="4 5">3.7.1.3</ecNumber>
    </recommendedName>
    <alternativeName>
        <fullName evidence="4">L-kynurenine hydrolase</fullName>
    </alternativeName>
</protein>
<feature type="binding site" evidence="4">
    <location>
        <position position="209"/>
    </location>
    <ligand>
        <name>pyridoxal 5'-phosphate</name>
        <dbReference type="ChEBI" id="CHEBI:597326"/>
    </ligand>
</feature>
<comment type="catalytic activity">
    <reaction evidence="4 6">
        <text>L-kynurenine + H2O = anthranilate + L-alanine + H(+)</text>
        <dbReference type="Rhea" id="RHEA:16813"/>
        <dbReference type="ChEBI" id="CHEBI:15377"/>
        <dbReference type="ChEBI" id="CHEBI:15378"/>
        <dbReference type="ChEBI" id="CHEBI:16567"/>
        <dbReference type="ChEBI" id="CHEBI:57959"/>
        <dbReference type="ChEBI" id="CHEBI:57972"/>
        <dbReference type="EC" id="3.7.1.3"/>
    </reaction>
</comment>
<comment type="pathway">
    <text evidence="4 6">Amino-acid degradation; L-kynurenine degradation; L-alanine and anthranilate from L-kynurenine: step 1/1.</text>
</comment>
<feature type="binding site" evidence="4">
    <location>
        <begin position="131"/>
        <end position="134"/>
    </location>
    <ligand>
        <name>pyridoxal 5'-phosphate</name>
        <dbReference type="ChEBI" id="CHEBI:597326"/>
    </ligand>
</feature>
<comment type="subunit">
    <text evidence="4 6">Homodimer.</text>
</comment>
<comment type="similarity">
    <text evidence="4 6">Belongs to the kynureninase family.</text>
</comment>
<evidence type="ECO:0000313" key="8">
    <source>
        <dbReference type="Proteomes" id="UP001501591"/>
    </source>
</evidence>
<accession>A0ABP7N4K1</accession>
<dbReference type="PANTHER" id="PTHR14084">
    <property type="entry name" value="KYNURENINASE"/>
    <property type="match status" value="1"/>
</dbReference>
<comment type="pathway">
    <text evidence="4 6">Cofactor biosynthesis; NAD(+) biosynthesis; quinolinate from L-kynurenine: step 2/3.</text>
</comment>
<dbReference type="EMBL" id="BAABCP010000001">
    <property type="protein sequence ID" value="GAA3935416.1"/>
    <property type="molecule type" value="Genomic_DNA"/>
</dbReference>
<sequence>MTHAPAGIDRRACAALDAADPLASFRSRFDLPEGVVYLDGNSLGALPRDTPAFVQHVMREEWGVGLIRSWNDAGWFAKPTDLGDRLAPIIGAAPGETVIAESTSTSLFQAAAAAARLRPKRRVIVAERGNFPTDLYMLESVQELMGGGTALERRLIADDGPTLADVLDEDVAVVVLTHVDYRTGRMHDMAEVTRQVHEAGAVVVWDLCHSVGAVPVDLNAAGADLAVGCTYKYLNGGPGSPSFIWVAERHQAAVRPPLTGWHGHAKPFDFTVDYAPAPGITRFRIGTPQLLSAAGLEASLRMWAEVDMARIRKKSLALTDLFIDLVDTRLADRFGAEVVTPREHHRRGSQVSLRVDGGYPIMQALIERGVIGDFRAPDLIRFGFTPLYTSFTDVWDAVVRLEDILTTGVWREAHFERRGEVT</sequence>
<dbReference type="RefSeq" id="WP_344818643.1">
    <property type="nucleotide sequence ID" value="NZ_BAABCP010000001.1"/>
</dbReference>
<feature type="binding site" evidence="4">
    <location>
        <position position="206"/>
    </location>
    <ligand>
        <name>pyridoxal 5'-phosphate</name>
        <dbReference type="ChEBI" id="CHEBI:597326"/>
    </ligand>
</feature>
<organism evidence="7 8">
    <name type="scientific">Microbacterium soli</name>
    <dbReference type="NCBI Taxonomy" id="446075"/>
    <lineage>
        <taxon>Bacteria</taxon>
        <taxon>Bacillati</taxon>
        <taxon>Actinomycetota</taxon>
        <taxon>Actinomycetes</taxon>
        <taxon>Micrococcales</taxon>
        <taxon>Microbacteriaceae</taxon>
        <taxon>Microbacterium</taxon>
    </lineage>
</organism>
<dbReference type="InterPro" id="IPR015422">
    <property type="entry name" value="PyrdxlP-dep_Trfase_small"/>
</dbReference>
<evidence type="ECO:0000256" key="1">
    <source>
        <dbReference type="ARBA" id="ARBA00022642"/>
    </source>
</evidence>
<comment type="function">
    <text evidence="4 6">Catalyzes the cleavage of L-kynurenine (L-Kyn) and L-3-hydroxykynurenine (L-3OHKyn) into anthranilic acid (AA) and 3-hydroxyanthranilic acid (3-OHAA), respectively.</text>
</comment>
<feature type="binding site" evidence="4">
    <location>
        <position position="104"/>
    </location>
    <ligand>
        <name>pyridoxal 5'-phosphate</name>
        <dbReference type="ChEBI" id="CHEBI:597326"/>
    </ligand>
</feature>
<evidence type="ECO:0000313" key="7">
    <source>
        <dbReference type="EMBL" id="GAA3935416.1"/>
    </source>
</evidence>
<dbReference type="InterPro" id="IPR010111">
    <property type="entry name" value="Kynureninase"/>
</dbReference>
<dbReference type="PIRSF" id="PIRSF038800">
    <property type="entry name" value="KYNU"/>
    <property type="match status" value="1"/>
</dbReference>
<feature type="modified residue" description="N6-(pyridoxal phosphate)lysine" evidence="4">
    <location>
        <position position="232"/>
    </location>
</feature>
<comment type="catalytic activity">
    <reaction evidence="6">
        <text>3-hydroxy-L-kynurenine + H2O = 3-hydroxyanthranilate + L-alanine + H(+)</text>
        <dbReference type="Rhea" id="RHEA:25143"/>
        <dbReference type="ChEBI" id="CHEBI:15377"/>
        <dbReference type="ChEBI" id="CHEBI:15378"/>
        <dbReference type="ChEBI" id="CHEBI:36559"/>
        <dbReference type="ChEBI" id="CHEBI:57972"/>
        <dbReference type="ChEBI" id="CHEBI:58125"/>
        <dbReference type="EC" id="3.7.1.3"/>
    </reaction>
</comment>
<proteinExistence type="inferred from homology"/>
<feature type="binding site" evidence="4">
    <location>
        <position position="177"/>
    </location>
    <ligand>
        <name>pyridoxal 5'-phosphate</name>
        <dbReference type="ChEBI" id="CHEBI:597326"/>
    </ligand>
</feature>
<reference evidence="8" key="1">
    <citation type="journal article" date="2019" name="Int. J. Syst. Evol. Microbiol.">
        <title>The Global Catalogue of Microorganisms (GCM) 10K type strain sequencing project: providing services to taxonomists for standard genome sequencing and annotation.</title>
        <authorList>
            <consortium name="The Broad Institute Genomics Platform"/>
            <consortium name="The Broad Institute Genome Sequencing Center for Infectious Disease"/>
            <person name="Wu L."/>
            <person name="Ma J."/>
        </authorList>
    </citation>
    <scope>NUCLEOTIDE SEQUENCE [LARGE SCALE GENOMIC DNA]</scope>
    <source>
        <strain evidence="8">JCM 17024</strain>
    </source>
</reference>
<dbReference type="Pfam" id="PF22580">
    <property type="entry name" value="KYNU_C"/>
    <property type="match status" value="1"/>
</dbReference>
<feature type="binding site" evidence="4">
    <location>
        <position position="261"/>
    </location>
    <ligand>
        <name>pyridoxal 5'-phosphate</name>
        <dbReference type="ChEBI" id="CHEBI:597326"/>
    </ligand>
</feature>
<dbReference type="NCBIfam" id="TIGR01814">
    <property type="entry name" value="kynureninase"/>
    <property type="match status" value="1"/>
</dbReference>
<dbReference type="EC" id="3.7.1.3" evidence="4 5"/>
<feature type="binding site" evidence="4">
    <location>
        <position position="231"/>
    </location>
    <ligand>
        <name>pyridoxal 5'-phosphate</name>
        <dbReference type="ChEBI" id="CHEBI:597326"/>
    </ligand>
</feature>
<dbReference type="SUPFAM" id="SSF53383">
    <property type="entry name" value="PLP-dependent transferases"/>
    <property type="match status" value="1"/>
</dbReference>
<dbReference type="Proteomes" id="UP001501591">
    <property type="component" value="Unassembled WGS sequence"/>
</dbReference>
<evidence type="ECO:0000256" key="6">
    <source>
        <dbReference type="PIRNR" id="PIRNR038800"/>
    </source>
</evidence>
<dbReference type="InterPro" id="IPR015421">
    <property type="entry name" value="PyrdxlP-dep_Trfase_major"/>
</dbReference>
<name>A0ABP7N4K1_9MICO</name>
<evidence type="ECO:0000256" key="5">
    <source>
        <dbReference type="NCBIfam" id="TIGR01814"/>
    </source>
</evidence>
<dbReference type="InterPro" id="IPR015424">
    <property type="entry name" value="PyrdxlP-dep_Trfase"/>
</dbReference>
<dbReference type="HAMAP" id="MF_01970">
    <property type="entry name" value="Kynureninase"/>
    <property type="match status" value="1"/>
</dbReference>
<keyword evidence="8" id="KW-1185">Reference proteome</keyword>
<dbReference type="Gene3D" id="3.40.640.10">
    <property type="entry name" value="Type I PLP-dependent aspartate aminotransferase-like (Major domain)"/>
    <property type="match status" value="1"/>
</dbReference>
<comment type="cofactor">
    <cofactor evidence="4 6">
        <name>pyridoxal 5'-phosphate</name>
        <dbReference type="ChEBI" id="CHEBI:597326"/>
    </cofactor>
</comment>